<dbReference type="PROSITE" id="PS50263">
    <property type="entry name" value="CN_HYDROLASE"/>
    <property type="match status" value="1"/>
</dbReference>
<keyword evidence="4" id="KW-1185">Reference proteome</keyword>
<feature type="domain" description="CN hydrolase" evidence="2">
    <location>
        <begin position="1"/>
        <end position="237"/>
    </location>
</feature>
<dbReference type="InterPro" id="IPR036526">
    <property type="entry name" value="C-N_Hydrolase_sf"/>
</dbReference>
<dbReference type="RefSeq" id="WP_047269996.1">
    <property type="nucleotide sequence ID" value="NZ_JBHMAS010000028.1"/>
</dbReference>
<name>A0ABV5XEM2_9NOCA</name>
<gene>
    <name evidence="3" type="ORF">ACFFQ6_14040</name>
</gene>
<dbReference type="SUPFAM" id="SSF56317">
    <property type="entry name" value="Carbon-nitrogen hydrolase"/>
    <property type="match status" value="1"/>
</dbReference>
<proteinExistence type="predicted"/>
<dbReference type="Pfam" id="PF00795">
    <property type="entry name" value="CN_hydrolase"/>
    <property type="match status" value="1"/>
</dbReference>
<evidence type="ECO:0000259" key="2">
    <source>
        <dbReference type="PROSITE" id="PS50263"/>
    </source>
</evidence>
<keyword evidence="1 3" id="KW-0378">Hydrolase</keyword>
<evidence type="ECO:0000313" key="3">
    <source>
        <dbReference type="EMBL" id="MFB9780816.1"/>
    </source>
</evidence>
<dbReference type="EMBL" id="JBHMAS010000028">
    <property type="protein sequence ID" value="MFB9780816.1"/>
    <property type="molecule type" value="Genomic_DNA"/>
</dbReference>
<dbReference type="Gene3D" id="3.60.110.10">
    <property type="entry name" value="Carbon-nitrogen hydrolase"/>
    <property type="match status" value="1"/>
</dbReference>
<comment type="caution">
    <text evidence="3">The sequence shown here is derived from an EMBL/GenBank/DDBJ whole genome shotgun (WGS) entry which is preliminary data.</text>
</comment>
<dbReference type="PANTHER" id="PTHR43674:SF2">
    <property type="entry name" value="BETA-UREIDOPROPIONASE"/>
    <property type="match status" value="1"/>
</dbReference>
<accession>A0ABV5XEM2</accession>
<dbReference type="GO" id="GO:0016787">
    <property type="term" value="F:hydrolase activity"/>
    <property type="evidence" value="ECO:0007669"/>
    <property type="project" value="UniProtKB-KW"/>
</dbReference>
<dbReference type="Proteomes" id="UP001589587">
    <property type="component" value="Unassembled WGS sequence"/>
</dbReference>
<dbReference type="PANTHER" id="PTHR43674">
    <property type="entry name" value="NITRILASE C965.09-RELATED"/>
    <property type="match status" value="1"/>
</dbReference>
<dbReference type="InterPro" id="IPR003010">
    <property type="entry name" value="C-N_Hydrolase"/>
</dbReference>
<reference evidence="3 4" key="1">
    <citation type="submission" date="2024-09" db="EMBL/GenBank/DDBJ databases">
        <authorList>
            <person name="Sun Q."/>
            <person name="Mori K."/>
        </authorList>
    </citation>
    <scope>NUCLEOTIDE SEQUENCE [LARGE SCALE GENOMIC DNA]</scope>
    <source>
        <strain evidence="3 4">JCM 11411</strain>
    </source>
</reference>
<evidence type="ECO:0000256" key="1">
    <source>
        <dbReference type="ARBA" id="ARBA00022801"/>
    </source>
</evidence>
<evidence type="ECO:0000313" key="4">
    <source>
        <dbReference type="Proteomes" id="UP001589587"/>
    </source>
</evidence>
<dbReference type="InterPro" id="IPR050345">
    <property type="entry name" value="Aliph_Amidase/BUP"/>
</dbReference>
<organism evidence="3 4">
    <name type="scientific">Rhodococcus baikonurensis</name>
    <dbReference type="NCBI Taxonomy" id="172041"/>
    <lineage>
        <taxon>Bacteria</taxon>
        <taxon>Bacillati</taxon>
        <taxon>Actinomycetota</taxon>
        <taxon>Actinomycetes</taxon>
        <taxon>Mycobacteriales</taxon>
        <taxon>Nocardiaceae</taxon>
        <taxon>Rhodococcus</taxon>
        <taxon>Rhodococcus erythropolis group</taxon>
    </lineage>
</organism>
<protein>
    <submittedName>
        <fullName evidence="3">Nitrilase-related carbon-nitrogen hydrolase</fullName>
    </submittedName>
</protein>
<sequence length="258" mass="27682">MRISVLQATARIGDIGGNLSRLEAAAWEAEDKDSQVLVTPELFTCGYDPAAVHDIDGAAALSSVRRIARDTQIAIVVSTVEHEGAQRYIVAHLVSAAGDVLTSYRKTHLFGSEVDYFTPGQSLPQTVSFEGVTVALGICYDVEYPEFVRTVTDSGVQLLLVPTAVPVRSASSADTFDTTLIPRRIVPARALENTITIAYANHAGRDFAGYSCIALPDGEVVAAGPDLAEVIVAEISAPLFDGARRSNPYLVSRRRDLY</sequence>